<accession>A0A1I7WBX6</accession>
<evidence type="ECO:0000256" key="4">
    <source>
        <dbReference type="ARBA" id="ARBA00023136"/>
    </source>
</evidence>
<keyword evidence="6" id="KW-1185">Reference proteome</keyword>
<proteinExistence type="predicted"/>
<dbReference type="InterPro" id="IPR021147">
    <property type="entry name" value="DUF697"/>
</dbReference>
<dbReference type="WBParaSite" id="Hba_02210">
    <property type="protein sequence ID" value="Hba_02210"/>
    <property type="gene ID" value="Hba_02210"/>
</dbReference>
<keyword evidence="2" id="KW-0812">Transmembrane</keyword>
<evidence type="ECO:0000313" key="6">
    <source>
        <dbReference type="Proteomes" id="UP000095283"/>
    </source>
</evidence>
<dbReference type="Pfam" id="PF01926">
    <property type="entry name" value="MMR_HSR1"/>
    <property type="match status" value="1"/>
</dbReference>
<name>A0A1I7WBX6_HETBA</name>
<evidence type="ECO:0000259" key="5">
    <source>
        <dbReference type="Pfam" id="PF01926"/>
    </source>
</evidence>
<dbReference type="Pfam" id="PF05128">
    <property type="entry name" value="DUF697"/>
    <property type="match status" value="1"/>
</dbReference>
<dbReference type="CDD" id="cd00882">
    <property type="entry name" value="Ras_like_GTPase"/>
    <property type="match status" value="1"/>
</dbReference>
<evidence type="ECO:0000256" key="2">
    <source>
        <dbReference type="ARBA" id="ARBA00022692"/>
    </source>
</evidence>
<feature type="domain" description="G" evidence="5">
    <location>
        <begin position="25"/>
        <end position="143"/>
    </location>
</feature>
<dbReference type="GO" id="GO:0005525">
    <property type="term" value="F:GTP binding"/>
    <property type="evidence" value="ECO:0007669"/>
    <property type="project" value="InterPro"/>
</dbReference>
<keyword evidence="3" id="KW-1133">Transmembrane helix</keyword>
<dbReference type="GO" id="GO:0016020">
    <property type="term" value="C:membrane"/>
    <property type="evidence" value="ECO:0007669"/>
    <property type="project" value="UniProtKB-SubCell"/>
</dbReference>
<keyword evidence="4" id="KW-0472">Membrane</keyword>
<dbReference type="InterPro" id="IPR006073">
    <property type="entry name" value="GTP-bd"/>
</dbReference>
<dbReference type="Proteomes" id="UP000095283">
    <property type="component" value="Unplaced"/>
</dbReference>
<dbReference type="AlphaFoldDB" id="A0A1I7WBX6"/>
<evidence type="ECO:0000256" key="3">
    <source>
        <dbReference type="ARBA" id="ARBA00022989"/>
    </source>
</evidence>
<organism evidence="6 7">
    <name type="scientific">Heterorhabditis bacteriophora</name>
    <name type="common">Entomopathogenic nematode worm</name>
    <dbReference type="NCBI Taxonomy" id="37862"/>
    <lineage>
        <taxon>Eukaryota</taxon>
        <taxon>Metazoa</taxon>
        <taxon>Ecdysozoa</taxon>
        <taxon>Nematoda</taxon>
        <taxon>Chromadorea</taxon>
        <taxon>Rhabditida</taxon>
        <taxon>Rhabditina</taxon>
        <taxon>Rhabditomorpha</taxon>
        <taxon>Strongyloidea</taxon>
        <taxon>Heterorhabditidae</taxon>
        <taxon>Heterorhabditis</taxon>
    </lineage>
</organism>
<reference evidence="7" key="1">
    <citation type="submission" date="2016-11" db="UniProtKB">
        <authorList>
            <consortium name="WormBaseParasite"/>
        </authorList>
    </citation>
    <scope>IDENTIFICATION</scope>
</reference>
<sequence>MDGNFASTIADAVADAAKQMGHVNILIAGRSGVGKSTLVNAIFHEDLAETGQGRPVTKETKEITKEGMPVSIFDTRGLEMADYKSTIGALTDFIQARKNEVDPTKHIHVAWICVMEDGRRVEPAEVELHAALSKVVPVIGVITKHRSDQGFKKEVEGLLPECRNVVQVRAIKEELDDDVVLQPKGLSTLVEVTIGAIPEGAKRAFASAQKADLNTKKSEARKIIMAAATASGAAGVSPIPFSDAMIIAPVQIGMIAKITSIFGVNLTNSMLTSLVSSAVGVAGASFLGRTLVSNLLKFAPGIGTAAGAAISGTTAVALTSALGEAYLAAMVAIFTDDPDASPTGEEIGARFKSAMRDMLKK</sequence>
<evidence type="ECO:0000313" key="7">
    <source>
        <dbReference type="WBParaSite" id="Hba_02210"/>
    </source>
</evidence>
<dbReference type="InterPro" id="IPR027417">
    <property type="entry name" value="P-loop_NTPase"/>
</dbReference>
<protein>
    <submittedName>
        <fullName evidence="7">G domain-containing protein</fullName>
    </submittedName>
</protein>
<dbReference type="Gene3D" id="3.40.50.300">
    <property type="entry name" value="P-loop containing nucleotide triphosphate hydrolases"/>
    <property type="match status" value="1"/>
</dbReference>
<comment type="subcellular location">
    <subcellularLocation>
        <location evidence="1">Membrane</location>
        <topology evidence="1">Multi-pass membrane protein</topology>
    </subcellularLocation>
</comment>
<dbReference type="SUPFAM" id="SSF52540">
    <property type="entry name" value="P-loop containing nucleoside triphosphate hydrolases"/>
    <property type="match status" value="1"/>
</dbReference>
<evidence type="ECO:0000256" key="1">
    <source>
        <dbReference type="ARBA" id="ARBA00004141"/>
    </source>
</evidence>